<dbReference type="KEGG" id="tcu:Tcur_4186"/>
<protein>
    <submittedName>
        <fullName evidence="10">Glycosyl transferase family 2</fullName>
    </submittedName>
</protein>
<keyword evidence="2" id="KW-0328">Glycosyltransferase</keyword>
<keyword evidence="6 8" id="KW-0472">Membrane</keyword>
<comment type="subcellular location">
    <subcellularLocation>
        <location evidence="1">Membrane</location>
        <topology evidence="1">Multi-pass membrane protein</topology>
    </subcellularLocation>
</comment>
<dbReference type="HOGENOM" id="CLU_016349_1_0_11"/>
<evidence type="ECO:0000256" key="6">
    <source>
        <dbReference type="ARBA" id="ARBA00023136"/>
    </source>
</evidence>
<feature type="transmembrane region" description="Helical" evidence="8">
    <location>
        <begin position="78"/>
        <end position="95"/>
    </location>
</feature>
<keyword evidence="3 10" id="KW-0808">Transferase</keyword>
<proteinExistence type="predicted"/>
<keyword evidence="11" id="KW-1185">Reference proteome</keyword>
<dbReference type="CDD" id="cd06421">
    <property type="entry name" value="CESA_CelA_like"/>
    <property type="match status" value="1"/>
</dbReference>
<evidence type="ECO:0000256" key="8">
    <source>
        <dbReference type="SAM" id="Phobius"/>
    </source>
</evidence>
<evidence type="ECO:0000256" key="7">
    <source>
        <dbReference type="SAM" id="MobiDB-lite"/>
    </source>
</evidence>
<dbReference type="STRING" id="471852.Tcur_4186"/>
<sequence length="537" mass="61581">MSAMPQTRAPHAPERNSPRRYSAYREASGAWGLLPQPPDDKEKYSYVKRNLWVLTASSLVSFSCLVVSQYQLARSSPWLWAYVPFLIFTILYYLTSLRVNAFTRDFDLEKHKELVRSWSPREYPSVDVFLPVCGEPIEVLHNTWTHVRRMADHYPGVVTPYVLDDSASPELAAMAADFGFVYGSRPNRGWFKKAGNLHFGFGISNGEYILILDADFAPRADLLHEMLPYMEANPRLGIVQSPQYFRVLDSQNWIERGAGAVQELFYRSIQVSRDRRNGAICVGSCAIYRRKALEENGGTTLIGHSEDVHTGFDLRRLGWDLRYLPIPLSTGVCPDTLGAFYNQQYRWCSGSMSLLGSKKFWQTKLRPATRMCYMSGFFYYIHTALFTFVAPLIPITLLVAMPEKLRVEHMIMILPSLIYNALIFPMWHRCEYRLEAWAVRMMYGWAHVFAIWDILRGRQMGWQPTGSSGAKKNKTRRFWIGVIVWSGGTALLWVGLAIWRILTLYPPDFALVFASGLFYAAIVVRILVQPRKEIEAA</sequence>
<feature type="transmembrane region" description="Helical" evidence="8">
    <location>
        <begin position="508"/>
        <end position="528"/>
    </location>
</feature>
<evidence type="ECO:0000256" key="2">
    <source>
        <dbReference type="ARBA" id="ARBA00022676"/>
    </source>
</evidence>
<dbReference type="EMBL" id="CP001738">
    <property type="protein sequence ID" value="ACY99713.1"/>
    <property type="molecule type" value="Genomic_DNA"/>
</dbReference>
<dbReference type="InterPro" id="IPR029044">
    <property type="entry name" value="Nucleotide-diphossugar_trans"/>
</dbReference>
<evidence type="ECO:0000256" key="3">
    <source>
        <dbReference type="ARBA" id="ARBA00022679"/>
    </source>
</evidence>
<feature type="region of interest" description="Disordered" evidence="7">
    <location>
        <begin position="1"/>
        <end position="23"/>
    </location>
</feature>
<dbReference type="PANTHER" id="PTHR43867:SF2">
    <property type="entry name" value="CELLULOSE SYNTHASE CATALYTIC SUBUNIT A [UDP-FORMING]"/>
    <property type="match status" value="1"/>
</dbReference>
<dbReference type="InterPro" id="IPR050321">
    <property type="entry name" value="Glycosyltr_2/OpgH_subfam"/>
</dbReference>
<feature type="transmembrane region" description="Helical" evidence="8">
    <location>
        <begin position="377"/>
        <end position="401"/>
    </location>
</feature>
<gene>
    <name evidence="10" type="ordered locus">Tcur_4186</name>
</gene>
<keyword evidence="4 8" id="KW-0812">Transmembrane</keyword>
<evidence type="ECO:0000256" key="1">
    <source>
        <dbReference type="ARBA" id="ARBA00004141"/>
    </source>
</evidence>
<feature type="domain" description="Glycosyltransferase 2-like" evidence="9">
    <location>
        <begin position="208"/>
        <end position="399"/>
    </location>
</feature>
<keyword evidence="5 8" id="KW-1133">Transmembrane helix</keyword>
<dbReference type="GO" id="GO:0016020">
    <property type="term" value="C:membrane"/>
    <property type="evidence" value="ECO:0007669"/>
    <property type="project" value="UniProtKB-SubCell"/>
</dbReference>
<feature type="transmembrane region" description="Helical" evidence="8">
    <location>
        <begin position="407"/>
        <end position="427"/>
    </location>
</feature>
<dbReference type="GO" id="GO:0016757">
    <property type="term" value="F:glycosyltransferase activity"/>
    <property type="evidence" value="ECO:0007669"/>
    <property type="project" value="UniProtKB-KW"/>
</dbReference>
<organism evidence="10 11">
    <name type="scientific">Thermomonospora curvata (strain ATCC 19995 / DSM 43183 / JCM 3096 / KCTC 9072 / NBRC 15933 / NCIMB 10081 / Henssen B9)</name>
    <dbReference type="NCBI Taxonomy" id="471852"/>
    <lineage>
        <taxon>Bacteria</taxon>
        <taxon>Bacillati</taxon>
        <taxon>Actinomycetota</taxon>
        <taxon>Actinomycetes</taxon>
        <taxon>Streptosporangiales</taxon>
        <taxon>Thermomonosporaceae</taxon>
        <taxon>Thermomonospora</taxon>
    </lineage>
</organism>
<reference evidence="10 11" key="1">
    <citation type="journal article" date="2011" name="Stand. Genomic Sci.">
        <title>Complete genome sequence of Thermomonospora curvata type strain (B9).</title>
        <authorList>
            <person name="Chertkov O."/>
            <person name="Sikorski J."/>
            <person name="Nolan M."/>
            <person name="Lapidus A."/>
            <person name="Lucas S."/>
            <person name="Del Rio T.G."/>
            <person name="Tice H."/>
            <person name="Cheng J.F."/>
            <person name="Goodwin L."/>
            <person name="Pitluck S."/>
            <person name="Liolios K."/>
            <person name="Ivanova N."/>
            <person name="Mavromatis K."/>
            <person name="Mikhailova N."/>
            <person name="Ovchinnikova G."/>
            <person name="Pati A."/>
            <person name="Chen A."/>
            <person name="Palaniappan K."/>
            <person name="Djao O.D."/>
            <person name="Land M."/>
            <person name="Hauser L."/>
            <person name="Chang Y.J."/>
            <person name="Jeffries C.D."/>
            <person name="Brettin T."/>
            <person name="Han C."/>
            <person name="Detter J.C."/>
            <person name="Rohde M."/>
            <person name="Goker M."/>
            <person name="Woyke T."/>
            <person name="Bristow J."/>
            <person name="Eisen J.A."/>
            <person name="Markowitz V."/>
            <person name="Hugenholtz P."/>
            <person name="Klenk H.P."/>
            <person name="Kyrpides N.C."/>
        </authorList>
    </citation>
    <scope>NUCLEOTIDE SEQUENCE [LARGE SCALE GENOMIC DNA]</scope>
    <source>
        <strain evidence="11">ATCC 19995 / DSM 43183 / JCM 3096 / KCTC 9072 / NBRC 15933 / NCIMB 10081 / Henssen B9</strain>
    </source>
</reference>
<dbReference type="PANTHER" id="PTHR43867">
    <property type="entry name" value="CELLULOSE SYNTHASE CATALYTIC SUBUNIT A [UDP-FORMING]"/>
    <property type="match status" value="1"/>
</dbReference>
<evidence type="ECO:0000313" key="10">
    <source>
        <dbReference type="EMBL" id="ACY99713.1"/>
    </source>
</evidence>
<dbReference type="SUPFAM" id="SSF53448">
    <property type="entry name" value="Nucleotide-diphospho-sugar transferases"/>
    <property type="match status" value="1"/>
</dbReference>
<evidence type="ECO:0000313" key="11">
    <source>
        <dbReference type="Proteomes" id="UP000001918"/>
    </source>
</evidence>
<evidence type="ECO:0000259" key="9">
    <source>
        <dbReference type="Pfam" id="PF13632"/>
    </source>
</evidence>
<name>D1A260_THECD</name>
<dbReference type="Pfam" id="PF13632">
    <property type="entry name" value="Glyco_trans_2_3"/>
    <property type="match status" value="1"/>
</dbReference>
<dbReference type="CAZy" id="GT2">
    <property type="family name" value="Glycosyltransferase Family 2"/>
</dbReference>
<dbReference type="Proteomes" id="UP000001918">
    <property type="component" value="Chromosome"/>
</dbReference>
<dbReference type="InterPro" id="IPR001173">
    <property type="entry name" value="Glyco_trans_2-like"/>
</dbReference>
<feature type="transmembrane region" description="Helical" evidence="8">
    <location>
        <begin position="478"/>
        <end position="502"/>
    </location>
</feature>
<dbReference type="eggNOG" id="COG1215">
    <property type="taxonomic scope" value="Bacteria"/>
</dbReference>
<accession>D1A260</accession>
<evidence type="ECO:0000256" key="5">
    <source>
        <dbReference type="ARBA" id="ARBA00022989"/>
    </source>
</evidence>
<evidence type="ECO:0000256" key="4">
    <source>
        <dbReference type="ARBA" id="ARBA00022692"/>
    </source>
</evidence>
<feature type="transmembrane region" description="Helical" evidence="8">
    <location>
        <begin position="51"/>
        <end position="72"/>
    </location>
</feature>
<dbReference type="Gene3D" id="3.90.550.10">
    <property type="entry name" value="Spore Coat Polysaccharide Biosynthesis Protein SpsA, Chain A"/>
    <property type="match status" value="1"/>
</dbReference>
<dbReference type="AlphaFoldDB" id="D1A260"/>